<dbReference type="Proteomes" id="UP001202961">
    <property type="component" value="Unassembled WGS sequence"/>
</dbReference>
<evidence type="ECO:0000259" key="10">
    <source>
        <dbReference type="Pfam" id="PF00697"/>
    </source>
</evidence>
<evidence type="ECO:0000313" key="11">
    <source>
        <dbReference type="EMBL" id="MCM2373468.1"/>
    </source>
</evidence>
<dbReference type="Pfam" id="PF00697">
    <property type="entry name" value="PRAI"/>
    <property type="match status" value="1"/>
</dbReference>
<dbReference type="InterPro" id="IPR011060">
    <property type="entry name" value="RibuloseP-bd_barrel"/>
</dbReference>
<dbReference type="InterPro" id="IPR001240">
    <property type="entry name" value="PRAI_dom"/>
</dbReference>
<evidence type="ECO:0000256" key="9">
    <source>
        <dbReference type="HAMAP-Rule" id="MF_00135"/>
    </source>
</evidence>
<keyword evidence="7 9" id="KW-0057">Aromatic amino acid biosynthesis</keyword>
<dbReference type="SUPFAM" id="SSF51366">
    <property type="entry name" value="Ribulose-phoshate binding barrel"/>
    <property type="match status" value="1"/>
</dbReference>
<proteinExistence type="inferred from homology"/>
<keyword evidence="5 9" id="KW-0028">Amino-acid biosynthesis</keyword>
<keyword evidence="8 9" id="KW-0413">Isomerase</keyword>
<evidence type="ECO:0000256" key="7">
    <source>
        <dbReference type="ARBA" id="ARBA00023141"/>
    </source>
</evidence>
<evidence type="ECO:0000256" key="3">
    <source>
        <dbReference type="ARBA" id="ARBA00012572"/>
    </source>
</evidence>
<organism evidence="11 12">
    <name type="scientific">Aporhodopirellula aestuarii</name>
    <dbReference type="NCBI Taxonomy" id="2950107"/>
    <lineage>
        <taxon>Bacteria</taxon>
        <taxon>Pseudomonadati</taxon>
        <taxon>Planctomycetota</taxon>
        <taxon>Planctomycetia</taxon>
        <taxon>Pirellulales</taxon>
        <taxon>Pirellulaceae</taxon>
        <taxon>Aporhodopirellula</taxon>
    </lineage>
</organism>
<evidence type="ECO:0000256" key="2">
    <source>
        <dbReference type="ARBA" id="ARBA00004664"/>
    </source>
</evidence>
<dbReference type="GO" id="GO:0016853">
    <property type="term" value="F:isomerase activity"/>
    <property type="evidence" value="ECO:0007669"/>
    <property type="project" value="UniProtKB-KW"/>
</dbReference>
<name>A0ABT0U921_9BACT</name>
<keyword evidence="12" id="KW-1185">Reference proteome</keyword>
<reference evidence="11 12" key="1">
    <citation type="journal article" date="2022" name="Syst. Appl. Microbiol.">
        <title>Rhodopirellula aestuarii sp. nov., a novel member of the genus Rhodopirellula isolated from brackish sediments collected in the Tagus River estuary, Portugal.</title>
        <authorList>
            <person name="Vitorino I.R."/>
            <person name="Klimek D."/>
            <person name="Calusinska M."/>
            <person name="Lobo-da-Cunha A."/>
            <person name="Vasconcelos V."/>
            <person name="Lage O.M."/>
        </authorList>
    </citation>
    <scope>NUCLEOTIDE SEQUENCE [LARGE SCALE GENOMIC DNA]</scope>
    <source>
        <strain evidence="11 12">ICT_H3.1</strain>
    </source>
</reference>
<evidence type="ECO:0000313" key="12">
    <source>
        <dbReference type="Proteomes" id="UP001202961"/>
    </source>
</evidence>
<dbReference type="InterPro" id="IPR013785">
    <property type="entry name" value="Aldolase_TIM"/>
</dbReference>
<dbReference type="HAMAP" id="MF_00135">
    <property type="entry name" value="PRAI"/>
    <property type="match status" value="1"/>
</dbReference>
<dbReference type="PANTHER" id="PTHR42894:SF1">
    <property type="entry name" value="N-(5'-PHOSPHORIBOSYL)ANTHRANILATE ISOMERASE"/>
    <property type="match status" value="1"/>
</dbReference>
<protein>
    <recommendedName>
        <fullName evidence="4 9">N-(5'-phosphoribosyl)anthranilate isomerase</fullName>
        <shortName evidence="9">PRAI</shortName>
        <ecNumber evidence="3 9">5.3.1.24</ecNumber>
    </recommendedName>
</protein>
<evidence type="ECO:0000256" key="1">
    <source>
        <dbReference type="ARBA" id="ARBA00001164"/>
    </source>
</evidence>
<dbReference type="CDD" id="cd00405">
    <property type="entry name" value="PRAI"/>
    <property type="match status" value="1"/>
</dbReference>
<accession>A0ABT0U921</accession>
<dbReference type="PANTHER" id="PTHR42894">
    <property type="entry name" value="N-(5'-PHOSPHORIBOSYL)ANTHRANILATE ISOMERASE"/>
    <property type="match status" value="1"/>
</dbReference>
<evidence type="ECO:0000256" key="6">
    <source>
        <dbReference type="ARBA" id="ARBA00022822"/>
    </source>
</evidence>
<comment type="similarity">
    <text evidence="9">Belongs to the TrpF family.</text>
</comment>
<dbReference type="EC" id="5.3.1.24" evidence="3 9"/>
<dbReference type="Gene3D" id="3.20.20.70">
    <property type="entry name" value="Aldolase class I"/>
    <property type="match status" value="1"/>
</dbReference>
<comment type="pathway">
    <text evidence="2 9">Amino-acid biosynthesis; L-tryptophan biosynthesis; L-tryptophan from chorismate: step 3/5.</text>
</comment>
<gene>
    <name evidence="9" type="primary">trpF</name>
    <name evidence="11" type="ORF">NB063_22890</name>
</gene>
<evidence type="ECO:0000256" key="5">
    <source>
        <dbReference type="ARBA" id="ARBA00022605"/>
    </source>
</evidence>
<dbReference type="EMBL" id="JAMQBK010000062">
    <property type="protein sequence ID" value="MCM2373468.1"/>
    <property type="molecule type" value="Genomic_DNA"/>
</dbReference>
<feature type="domain" description="N-(5'phosphoribosyl) anthranilate isomerase (PRAI)" evidence="10">
    <location>
        <begin position="6"/>
        <end position="220"/>
    </location>
</feature>
<comment type="caution">
    <text evidence="11">The sequence shown here is derived from an EMBL/GenBank/DDBJ whole genome shotgun (WGS) entry which is preliminary data.</text>
</comment>
<sequence length="231" mass="24797">MVDFEIKICGVRNEDDVHACEAAGADCVGLNFYPKSVRYLDPRSPNAASVSERARRCGLVRVGLFVNEPADTILDVNDALHLDAVQLHGDEAPSDAKTLIDCGVPVIRAIRLPTTPLTPTEIQTFIGPWEDLPVSLLLDADAGAQFGGGGKQLDWPSIAAWSHAYPRPHGTPDWILAGGLNCENVAEAFRVSGASRVDVASGVESPKGTKSPELIQKFVSQCRQRGVDAER</sequence>
<dbReference type="InterPro" id="IPR044643">
    <property type="entry name" value="TrpF_fam"/>
</dbReference>
<dbReference type="RefSeq" id="WP_250931227.1">
    <property type="nucleotide sequence ID" value="NZ_JAMQBK010000062.1"/>
</dbReference>
<comment type="catalytic activity">
    <reaction evidence="1 9">
        <text>N-(5-phospho-beta-D-ribosyl)anthranilate = 1-(2-carboxyphenylamino)-1-deoxy-D-ribulose 5-phosphate</text>
        <dbReference type="Rhea" id="RHEA:21540"/>
        <dbReference type="ChEBI" id="CHEBI:18277"/>
        <dbReference type="ChEBI" id="CHEBI:58613"/>
        <dbReference type="EC" id="5.3.1.24"/>
    </reaction>
</comment>
<evidence type="ECO:0000256" key="8">
    <source>
        <dbReference type="ARBA" id="ARBA00023235"/>
    </source>
</evidence>
<keyword evidence="6 9" id="KW-0822">Tryptophan biosynthesis</keyword>
<evidence type="ECO:0000256" key="4">
    <source>
        <dbReference type="ARBA" id="ARBA00022272"/>
    </source>
</evidence>